<feature type="transmembrane region" description="Helical" evidence="1">
    <location>
        <begin position="20"/>
        <end position="41"/>
    </location>
</feature>
<keyword evidence="3" id="KW-1185">Reference proteome</keyword>
<feature type="transmembrane region" description="Helical" evidence="1">
    <location>
        <begin position="175"/>
        <end position="196"/>
    </location>
</feature>
<proteinExistence type="predicted"/>
<protein>
    <submittedName>
        <fullName evidence="2">ABC transporter permease</fullName>
    </submittedName>
</protein>
<evidence type="ECO:0000313" key="2">
    <source>
        <dbReference type="EMBL" id="MCV2884870.1"/>
    </source>
</evidence>
<feature type="transmembrane region" description="Helical" evidence="1">
    <location>
        <begin position="138"/>
        <end position="163"/>
    </location>
</feature>
<feature type="transmembrane region" description="Helical" evidence="1">
    <location>
        <begin position="105"/>
        <end position="126"/>
    </location>
</feature>
<feature type="transmembrane region" description="Helical" evidence="1">
    <location>
        <begin position="216"/>
        <end position="237"/>
    </location>
</feature>
<keyword evidence="1" id="KW-0472">Membrane</keyword>
<keyword evidence="1" id="KW-1133">Transmembrane helix</keyword>
<comment type="caution">
    <text evidence="2">The sequence shown here is derived from an EMBL/GenBank/DDBJ whole genome shotgun (WGS) entry which is preliminary data.</text>
</comment>
<evidence type="ECO:0000313" key="3">
    <source>
        <dbReference type="Proteomes" id="UP001652504"/>
    </source>
</evidence>
<reference evidence="2 3" key="1">
    <citation type="submission" date="2022-10" db="EMBL/GenBank/DDBJ databases">
        <title>Aestuariibacter sp. AA17 isolated from Montipora capitata coral fragment.</title>
        <authorList>
            <person name="Emsley S.A."/>
            <person name="Pfannmuller K.M."/>
            <person name="Loughran R.M."/>
            <person name="Shlafstein M."/>
            <person name="Papke E."/>
            <person name="Saw J.H."/>
            <person name="Ushijima B."/>
            <person name="Videau P."/>
        </authorList>
    </citation>
    <scope>NUCLEOTIDE SEQUENCE [LARGE SCALE GENOMIC DNA]</scope>
    <source>
        <strain evidence="2 3">AA17</strain>
    </source>
</reference>
<evidence type="ECO:0000256" key="1">
    <source>
        <dbReference type="SAM" id="Phobius"/>
    </source>
</evidence>
<keyword evidence="1" id="KW-0812">Transmembrane</keyword>
<sequence>MLQLIHNEIRLQWYEMRQYWFETVTGFALLGGTFIGLFYGIKSITASSAEPTSLDGLVFGFLMWSFATSAYGSISKSVSNDTQRGYLEQLFLSPAGFPTVMMARIIAEMLQTIVFITLLGYATMWLTENWLEMSFFSFYLVMFLGAPSLVGVGFLISGFTLIFKQTGAIHALVMFALMGIVAANGLPFNIISVLPFTPAVSLARSFVLEGQQAEVIDVLIVLANSIGYFVLGLVAFARCDKYARKHNLIGQY</sequence>
<gene>
    <name evidence="2" type="ORF">OE749_09195</name>
</gene>
<organism evidence="2 3">
    <name type="scientific">Fluctibacter corallii</name>
    <dbReference type="NCBI Taxonomy" id="2984329"/>
    <lineage>
        <taxon>Bacteria</taxon>
        <taxon>Pseudomonadati</taxon>
        <taxon>Pseudomonadota</taxon>
        <taxon>Gammaproteobacteria</taxon>
        <taxon>Alteromonadales</taxon>
        <taxon>Alteromonadaceae</taxon>
        <taxon>Fluctibacter</taxon>
    </lineage>
</organism>
<name>A0ABT3A8D2_9ALTE</name>
<dbReference type="RefSeq" id="WP_263712152.1">
    <property type="nucleotide sequence ID" value="NZ_JAOWKX010000004.1"/>
</dbReference>
<dbReference type="Proteomes" id="UP001652504">
    <property type="component" value="Unassembled WGS sequence"/>
</dbReference>
<accession>A0ABT3A8D2</accession>
<feature type="transmembrane region" description="Helical" evidence="1">
    <location>
        <begin position="53"/>
        <end position="74"/>
    </location>
</feature>
<dbReference type="EMBL" id="JAOWKX010000004">
    <property type="protein sequence ID" value="MCV2884870.1"/>
    <property type="molecule type" value="Genomic_DNA"/>
</dbReference>